<dbReference type="PANTHER" id="PTHR34931:SF3">
    <property type="entry name" value="FI02976P-RELATED"/>
    <property type="match status" value="1"/>
</dbReference>
<dbReference type="RefSeq" id="XP_017779017.1">
    <property type="nucleotide sequence ID" value="XM_017923528.1"/>
</dbReference>
<evidence type="ECO:0000313" key="2">
    <source>
        <dbReference type="Proteomes" id="UP000695000"/>
    </source>
</evidence>
<name>A0ABM1MWR7_NICVS</name>
<accession>A0ABM1MWR7</accession>
<dbReference type="Proteomes" id="UP000695000">
    <property type="component" value="Unplaced"/>
</dbReference>
<sequence>MFKLVVLSALLAVVAAAPGIYTSPLAYSAAVVGSVPTSVSHQSSSVVHSAALTAPVVHTAPVVSAYSAPVVSAYSAPVVSAYSTPVVSAYSAPVVAAHAAPIVATPTVGVHGYHGLHGAVVY</sequence>
<feature type="signal peptide" evidence="1">
    <location>
        <begin position="1"/>
        <end position="16"/>
    </location>
</feature>
<evidence type="ECO:0000256" key="1">
    <source>
        <dbReference type="SAM" id="SignalP"/>
    </source>
</evidence>
<gene>
    <name evidence="3" type="primary">LOC108564469</name>
</gene>
<evidence type="ECO:0000313" key="3">
    <source>
        <dbReference type="RefSeq" id="XP_017779017.1"/>
    </source>
</evidence>
<dbReference type="PANTHER" id="PTHR34931">
    <property type="entry name" value="FI02976P-RELATED"/>
    <property type="match status" value="1"/>
</dbReference>
<organism evidence="2 3">
    <name type="scientific">Nicrophorus vespilloides</name>
    <name type="common">Boreal carrion beetle</name>
    <dbReference type="NCBI Taxonomy" id="110193"/>
    <lineage>
        <taxon>Eukaryota</taxon>
        <taxon>Metazoa</taxon>
        <taxon>Ecdysozoa</taxon>
        <taxon>Arthropoda</taxon>
        <taxon>Hexapoda</taxon>
        <taxon>Insecta</taxon>
        <taxon>Pterygota</taxon>
        <taxon>Neoptera</taxon>
        <taxon>Endopterygota</taxon>
        <taxon>Coleoptera</taxon>
        <taxon>Polyphaga</taxon>
        <taxon>Staphyliniformia</taxon>
        <taxon>Silphidae</taxon>
        <taxon>Nicrophorinae</taxon>
        <taxon>Nicrophorus</taxon>
    </lineage>
</organism>
<reference evidence="3" key="1">
    <citation type="submission" date="2025-08" db="UniProtKB">
        <authorList>
            <consortium name="RefSeq"/>
        </authorList>
    </citation>
    <scope>IDENTIFICATION</scope>
    <source>
        <tissue evidence="3">Whole Larva</tissue>
    </source>
</reference>
<keyword evidence="2" id="KW-1185">Reference proteome</keyword>
<keyword evidence="1" id="KW-0732">Signal</keyword>
<dbReference type="Pfam" id="PF04527">
    <property type="entry name" value="Retinin_C"/>
    <property type="match status" value="1"/>
</dbReference>
<proteinExistence type="predicted"/>
<dbReference type="GeneID" id="108564469"/>
<dbReference type="InterPro" id="IPR007614">
    <property type="entry name" value="Retinin_C"/>
</dbReference>
<feature type="chain" id="PRO_5046724990" evidence="1">
    <location>
        <begin position="17"/>
        <end position="122"/>
    </location>
</feature>
<protein>
    <submittedName>
        <fullName evidence="3">Larval cuticle protein F1-like</fullName>
    </submittedName>
</protein>